<evidence type="ECO:0000256" key="13">
    <source>
        <dbReference type="ARBA" id="ARBA00023211"/>
    </source>
</evidence>
<keyword evidence="10 14" id="KW-0479">Metal-binding</keyword>
<sequence length="223" mass="23802">MTADLFSNASIELKNGPDFSAEARLQADMGGFVCGVDEVGRGPLAGPVVAAAVILDHENIPAGLNDSKKLTAKRREQLYDQIHQTALAVSVAEASVEEIDSLNILQASLLAMRRAVDGLAIKPSAALVDGNQNPGLDIYAETLVKGDSRSLSVAAASIVAKVFRDSLMKKIGEKYPEYGFEANAGYGVPKHMAALKLVGITHFHRKSFAPIRDLISKENPAKY</sequence>
<dbReference type="Proteomes" id="UP000630923">
    <property type="component" value="Unassembled WGS sequence"/>
</dbReference>
<dbReference type="EC" id="3.1.26.4" evidence="6 14"/>
<accession>A0A919AUN2</accession>
<evidence type="ECO:0000256" key="10">
    <source>
        <dbReference type="ARBA" id="ARBA00022723"/>
    </source>
</evidence>
<comment type="caution">
    <text evidence="18">The sequence shown here is derived from an EMBL/GenBank/DDBJ whole genome shotgun (WGS) entry which is preliminary data.</text>
</comment>
<dbReference type="InterPro" id="IPR001352">
    <property type="entry name" value="RNase_HII/HIII"/>
</dbReference>
<comment type="similarity">
    <text evidence="5 14 16">Belongs to the RNase HII family.</text>
</comment>
<evidence type="ECO:0000256" key="14">
    <source>
        <dbReference type="HAMAP-Rule" id="MF_00052"/>
    </source>
</evidence>
<dbReference type="PROSITE" id="PS51975">
    <property type="entry name" value="RNASE_H_2"/>
    <property type="match status" value="1"/>
</dbReference>
<dbReference type="PANTHER" id="PTHR10954:SF18">
    <property type="entry name" value="RIBONUCLEASE HII"/>
    <property type="match status" value="1"/>
</dbReference>
<evidence type="ECO:0000313" key="18">
    <source>
        <dbReference type="EMBL" id="GHF24776.1"/>
    </source>
</evidence>
<protein>
    <recommendedName>
        <fullName evidence="7 14">Ribonuclease HII</fullName>
        <shortName evidence="14">RNase HII</shortName>
        <ecNumber evidence="6 14">3.1.26.4</ecNumber>
    </recommendedName>
</protein>
<keyword evidence="12 14" id="KW-0378">Hydrolase</keyword>
<dbReference type="AlphaFoldDB" id="A0A919AUN2"/>
<dbReference type="NCBIfam" id="NF000595">
    <property type="entry name" value="PRK00015.1-3"/>
    <property type="match status" value="1"/>
</dbReference>
<dbReference type="PANTHER" id="PTHR10954">
    <property type="entry name" value="RIBONUCLEASE H2 SUBUNIT A"/>
    <property type="match status" value="1"/>
</dbReference>
<feature type="binding site" evidence="14 15">
    <location>
        <position position="37"/>
    </location>
    <ligand>
        <name>a divalent metal cation</name>
        <dbReference type="ChEBI" id="CHEBI:60240"/>
    </ligand>
</feature>
<dbReference type="GO" id="GO:0005737">
    <property type="term" value="C:cytoplasm"/>
    <property type="evidence" value="ECO:0007669"/>
    <property type="project" value="UniProtKB-SubCell"/>
</dbReference>
<keyword evidence="8 14" id="KW-0963">Cytoplasm</keyword>
<evidence type="ECO:0000256" key="4">
    <source>
        <dbReference type="ARBA" id="ARBA00004496"/>
    </source>
</evidence>
<comment type="subcellular location">
    <subcellularLocation>
        <location evidence="4 14">Cytoplasm</location>
    </subcellularLocation>
</comment>
<comment type="cofactor">
    <cofactor evidence="14 15">
        <name>Mn(2+)</name>
        <dbReference type="ChEBI" id="CHEBI:29035"/>
    </cofactor>
    <cofactor evidence="14 15">
        <name>Mg(2+)</name>
        <dbReference type="ChEBI" id="CHEBI:18420"/>
    </cofactor>
    <text evidence="14 15">Manganese or magnesium. Binds 1 divalent metal ion per monomer in the absence of substrate. May bind a second metal ion after substrate binding.</text>
</comment>
<dbReference type="EMBL" id="BNCI01000002">
    <property type="protein sequence ID" value="GHF24776.1"/>
    <property type="molecule type" value="Genomic_DNA"/>
</dbReference>
<name>A0A919AUN2_9PROT</name>
<evidence type="ECO:0000256" key="2">
    <source>
        <dbReference type="ARBA" id="ARBA00001946"/>
    </source>
</evidence>
<evidence type="ECO:0000256" key="15">
    <source>
        <dbReference type="PROSITE-ProRule" id="PRU01319"/>
    </source>
</evidence>
<evidence type="ECO:0000256" key="7">
    <source>
        <dbReference type="ARBA" id="ARBA00019179"/>
    </source>
</evidence>
<gene>
    <name evidence="14 18" type="primary">rnhB</name>
    <name evidence="18" type="ORF">GCM10017044_19350</name>
</gene>
<evidence type="ECO:0000256" key="5">
    <source>
        <dbReference type="ARBA" id="ARBA00007383"/>
    </source>
</evidence>
<dbReference type="Gene3D" id="3.30.420.10">
    <property type="entry name" value="Ribonuclease H-like superfamily/Ribonuclease H"/>
    <property type="match status" value="1"/>
</dbReference>
<comment type="function">
    <text evidence="3 14 16">Endonuclease that specifically degrades the RNA of RNA-DNA hybrids.</text>
</comment>
<keyword evidence="11 14" id="KW-0255">Endonuclease</keyword>
<dbReference type="InterPro" id="IPR024567">
    <property type="entry name" value="RNase_HII/HIII_dom"/>
</dbReference>
<dbReference type="HAMAP" id="MF_00052_B">
    <property type="entry name" value="RNase_HII_B"/>
    <property type="match status" value="1"/>
</dbReference>
<evidence type="ECO:0000256" key="16">
    <source>
        <dbReference type="RuleBase" id="RU003515"/>
    </source>
</evidence>
<feature type="binding site" evidence="14 15">
    <location>
        <position position="129"/>
    </location>
    <ligand>
        <name>a divalent metal cation</name>
        <dbReference type="ChEBI" id="CHEBI:60240"/>
    </ligand>
</feature>
<dbReference type="InterPro" id="IPR022898">
    <property type="entry name" value="RNase_HII"/>
</dbReference>
<dbReference type="SUPFAM" id="SSF53098">
    <property type="entry name" value="Ribonuclease H-like"/>
    <property type="match status" value="1"/>
</dbReference>
<comment type="cofactor">
    <cofactor evidence="2">
        <name>Mg(2+)</name>
        <dbReference type="ChEBI" id="CHEBI:18420"/>
    </cofactor>
</comment>
<dbReference type="CDD" id="cd07182">
    <property type="entry name" value="RNase_HII_bacteria_HII_like"/>
    <property type="match status" value="1"/>
</dbReference>
<dbReference type="GO" id="GO:0004523">
    <property type="term" value="F:RNA-DNA hybrid ribonuclease activity"/>
    <property type="evidence" value="ECO:0007669"/>
    <property type="project" value="UniProtKB-UniRule"/>
</dbReference>
<dbReference type="GO" id="GO:0043137">
    <property type="term" value="P:DNA replication, removal of RNA primer"/>
    <property type="evidence" value="ECO:0007669"/>
    <property type="project" value="TreeGrafter"/>
</dbReference>
<dbReference type="GO" id="GO:0006298">
    <property type="term" value="P:mismatch repair"/>
    <property type="evidence" value="ECO:0007669"/>
    <property type="project" value="TreeGrafter"/>
</dbReference>
<dbReference type="FunFam" id="3.30.420.10:FF:000006">
    <property type="entry name" value="Ribonuclease HII"/>
    <property type="match status" value="1"/>
</dbReference>
<keyword evidence="13 14" id="KW-0464">Manganese</keyword>
<reference evidence="18" key="2">
    <citation type="submission" date="2020-09" db="EMBL/GenBank/DDBJ databases">
        <authorList>
            <person name="Sun Q."/>
            <person name="Kim S."/>
        </authorList>
    </citation>
    <scope>NUCLEOTIDE SEQUENCE</scope>
    <source>
        <strain evidence="18">KCTC 42590</strain>
    </source>
</reference>
<evidence type="ECO:0000256" key="9">
    <source>
        <dbReference type="ARBA" id="ARBA00022722"/>
    </source>
</evidence>
<dbReference type="Pfam" id="PF01351">
    <property type="entry name" value="RNase_HII"/>
    <property type="match status" value="1"/>
</dbReference>
<organism evidence="18 19">
    <name type="scientific">Kordiimonas sediminis</name>
    <dbReference type="NCBI Taxonomy" id="1735581"/>
    <lineage>
        <taxon>Bacteria</taxon>
        <taxon>Pseudomonadati</taxon>
        <taxon>Pseudomonadota</taxon>
        <taxon>Alphaproteobacteria</taxon>
        <taxon>Kordiimonadales</taxon>
        <taxon>Kordiimonadaceae</taxon>
        <taxon>Kordiimonas</taxon>
    </lineage>
</organism>
<dbReference type="NCBIfam" id="NF000596">
    <property type="entry name" value="PRK00015.1-4"/>
    <property type="match status" value="1"/>
</dbReference>
<dbReference type="InterPro" id="IPR036397">
    <property type="entry name" value="RNaseH_sf"/>
</dbReference>
<dbReference type="GO" id="GO:0032299">
    <property type="term" value="C:ribonuclease H2 complex"/>
    <property type="evidence" value="ECO:0007669"/>
    <property type="project" value="TreeGrafter"/>
</dbReference>
<reference evidence="18" key="1">
    <citation type="journal article" date="2014" name="Int. J. Syst. Evol. Microbiol.">
        <title>Complete genome sequence of Corynebacterium casei LMG S-19264T (=DSM 44701T), isolated from a smear-ripened cheese.</title>
        <authorList>
            <consortium name="US DOE Joint Genome Institute (JGI-PGF)"/>
            <person name="Walter F."/>
            <person name="Albersmeier A."/>
            <person name="Kalinowski J."/>
            <person name="Ruckert C."/>
        </authorList>
    </citation>
    <scope>NUCLEOTIDE SEQUENCE</scope>
    <source>
        <strain evidence="18">KCTC 42590</strain>
    </source>
</reference>
<evidence type="ECO:0000256" key="12">
    <source>
        <dbReference type="ARBA" id="ARBA00022801"/>
    </source>
</evidence>
<evidence type="ECO:0000256" key="3">
    <source>
        <dbReference type="ARBA" id="ARBA00004065"/>
    </source>
</evidence>
<evidence type="ECO:0000313" key="19">
    <source>
        <dbReference type="Proteomes" id="UP000630923"/>
    </source>
</evidence>
<proteinExistence type="inferred from homology"/>
<dbReference type="NCBIfam" id="NF000594">
    <property type="entry name" value="PRK00015.1-1"/>
    <property type="match status" value="1"/>
</dbReference>
<dbReference type="InterPro" id="IPR012337">
    <property type="entry name" value="RNaseH-like_sf"/>
</dbReference>
<evidence type="ECO:0000256" key="1">
    <source>
        <dbReference type="ARBA" id="ARBA00000077"/>
    </source>
</evidence>
<keyword evidence="9 14" id="KW-0540">Nuclease</keyword>
<evidence type="ECO:0000259" key="17">
    <source>
        <dbReference type="PROSITE" id="PS51975"/>
    </source>
</evidence>
<evidence type="ECO:0000256" key="11">
    <source>
        <dbReference type="ARBA" id="ARBA00022759"/>
    </source>
</evidence>
<dbReference type="GO" id="GO:0003723">
    <property type="term" value="F:RNA binding"/>
    <property type="evidence" value="ECO:0007669"/>
    <property type="project" value="UniProtKB-UniRule"/>
</dbReference>
<feature type="domain" description="RNase H type-2" evidence="17">
    <location>
        <begin position="31"/>
        <end position="220"/>
    </location>
</feature>
<comment type="catalytic activity">
    <reaction evidence="1 14 15 16">
        <text>Endonucleolytic cleavage to 5'-phosphomonoester.</text>
        <dbReference type="EC" id="3.1.26.4"/>
    </reaction>
</comment>
<evidence type="ECO:0000256" key="6">
    <source>
        <dbReference type="ARBA" id="ARBA00012180"/>
    </source>
</evidence>
<dbReference type="GO" id="GO:0030145">
    <property type="term" value="F:manganese ion binding"/>
    <property type="evidence" value="ECO:0007669"/>
    <property type="project" value="UniProtKB-UniRule"/>
</dbReference>
<evidence type="ECO:0000256" key="8">
    <source>
        <dbReference type="ARBA" id="ARBA00022490"/>
    </source>
</evidence>
<feature type="binding site" evidence="14 15">
    <location>
        <position position="38"/>
    </location>
    <ligand>
        <name>a divalent metal cation</name>
        <dbReference type="ChEBI" id="CHEBI:60240"/>
    </ligand>
</feature>
<keyword evidence="19" id="KW-1185">Reference proteome</keyword>